<feature type="domain" description="OmpA-like" evidence="6">
    <location>
        <begin position="82"/>
        <end position="196"/>
    </location>
</feature>
<accession>A0A935PZV8</accession>
<dbReference type="Proteomes" id="UP000697998">
    <property type="component" value="Unassembled WGS sequence"/>
</dbReference>
<dbReference type="PROSITE" id="PS51257">
    <property type="entry name" value="PROKAR_LIPOPROTEIN"/>
    <property type="match status" value="1"/>
</dbReference>
<dbReference type="InterPro" id="IPR006664">
    <property type="entry name" value="OMP_bac"/>
</dbReference>
<evidence type="ECO:0000256" key="5">
    <source>
        <dbReference type="SAM" id="SignalP"/>
    </source>
</evidence>
<evidence type="ECO:0000313" key="7">
    <source>
        <dbReference type="EMBL" id="MBK7675131.1"/>
    </source>
</evidence>
<dbReference type="PROSITE" id="PS51123">
    <property type="entry name" value="OMPA_2"/>
    <property type="match status" value="1"/>
</dbReference>
<dbReference type="InterPro" id="IPR006665">
    <property type="entry name" value="OmpA-like"/>
</dbReference>
<evidence type="ECO:0000256" key="3">
    <source>
        <dbReference type="ARBA" id="ARBA00023237"/>
    </source>
</evidence>
<keyword evidence="5" id="KW-0732">Signal</keyword>
<dbReference type="AlphaFoldDB" id="A0A935PZV8"/>
<dbReference type="PRINTS" id="PR01021">
    <property type="entry name" value="OMPADOMAIN"/>
</dbReference>
<dbReference type="Gene3D" id="3.30.1330.60">
    <property type="entry name" value="OmpA-like domain"/>
    <property type="match status" value="1"/>
</dbReference>
<dbReference type="InterPro" id="IPR050330">
    <property type="entry name" value="Bact_OuterMem_StrucFunc"/>
</dbReference>
<dbReference type="GO" id="GO:0009279">
    <property type="term" value="C:cell outer membrane"/>
    <property type="evidence" value="ECO:0007669"/>
    <property type="project" value="UniProtKB-SubCell"/>
</dbReference>
<evidence type="ECO:0000256" key="4">
    <source>
        <dbReference type="PROSITE-ProRule" id="PRU00473"/>
    </source>
</evidence>
<evidence type="ECO:0000256" key="2">
    <source>
        <dbReference type="ARBA" id="ARBA00023136"/>
    </source>
</evidence>
<keyword evidence="2 4" id="KW-0472">Membrane</keyword>
<feature type="signal peptide" evidence="5">
    <location>
        <begin position="1"/>
        <end position="19"/>
    </location>
</feature>
<dbReference type="PANTHER" id="PTHR30329:SF21">
    <property type="entry name" value="LIPOPROTEIN YIAD-RELATED"/>
    <property type="match status" value="1"/>
</dbReference>
<feature type="chain" id="PRO_5037450518" evidence="5">
    <location>
        <begin position="20"/>
        <end position="196"/>
    </location>
</feature>
<gene>
    <name evidence="7" type="ORF">IPJ27_10465</name>
</gene>
<dbReference type="InterPro" id="IPR036737">
    <property type="entry name" value="OmpA-like_sf"/>
</dbReference>
<comment type="caution">
    <text evidence="7">The sequence shown here is derived from an EMBL/GenBank/DDBJ whole genome shotgun (WGS) entry which is preliminary data.</text>
</comment>
<proteinExistence type="predicted"/>
<evidence type="ECO:0000259" key="6">
    <source>
        <dbReference type="PROSITE" id="PS51123"/>
    </source>
</evidence>
<evidence type="ECO:0000256" key="1">
    <source>
        <dbReference type="ARBA" id="ARBA00004442"/>
    </source>
</evidence>
<dbReference type="EMBL" id="JADJMH010000008">
    <property type="protein sequence ID" value="MBK7675131.1"/>
    <property type="molecule type" value="Genomic_DNA"/>
</dbReference>
<dbReference type="CDD" id="cd07185">
    <property type="entry name" value="OmpA_C-like"/>
    <property type="match status" value="1"/>
</dbReference>
<protein>
    <submittedName>
        <fullName evidence="7">OmpA family protein</fullName>
    </submittedName>
</protein>
<organism evidence="7 8">
    <name type="scientific">Candidatus Accumulibacter proximus</name>
    <dbReference type="NCBI Taxonomy" id="2954385"/>
    <lineage>
        <taxon>Bacteria</taxon>
        <taxon>Pseudomonadati</taxon>
        <taxon>Pseudomonadota</taxon>
        <taxon>Betaproteobacteria</taxon>
        <taxon>Candidatus Accumulibacter</taxon>
    </lineage>
</organism>
<evidence type="ECO:0000313" key="8">
    <source>
        <dbReference type="Proteomes" id="UP000697998"/>
    </source>
</evidence>
<sequence>MRPTDGLLCVLALSLAACAQLSDRVVLLPGPDGRTGALSVTTATGEVVLSEPYTRVDVAGGELTRQTTSPGMVRDAYGRLLAMQPLRPRIFVVHFKPGKDVLRPDSQAVLANIVATLANFPAGEAIVIGHTDRMGSAADNMRLSLRRAAAVRELLVSAGVPREAISVVGRGELDPAVITGDEVAEPLNRRVEVKLR</sequence>
<reference evidence="7 8" key="1">
    <citation type="submission" date="2020-10" db="EMBL/GenBank/DDBJ databases">
        <title>Connecting structure to function with the recovery of over 1000 high-quality activated sludge metagenome-assembled genomes encoding full-length rRNA genes using long-read sequencing.</title>
        <authorList>
            <person name="Singleton C.M."/>
            <person name="Petriglieri F."/>
            <person name="Kristensen J.M."/>
            <person name="Kirkegaard R.H."/>
            <person name="Michaelsen T.Y."/>
            <person name="Andersen M.H."/>
            <person name="Karst S.M."/>
            <person name="Dueholm M.S."/>
            <person name="Nielsen P.H."/>
            <person name="Albertsen M."/>
        </authorList>
    </citation>
    <scope>NUCLEOTIDE SEQUENCE [LARGE SCALE GENOMIC DNA]</scope>
    <source>
        <strain evidence="7">EsbW_18-Q3-R4-48_BATAC.285</strain>
    </source>
</reference>
<comment type="subcellular location">
    <subcellularLocation>
        <location evidence="1">Cell outer membrane</location>
    </subcellularLocation>
</comment>
<dbReference type="Pfam" id="PF00691">
    <property type="entry name" value="OmpA"/>
    <property type="match status" value="1"/>
</dbReference>
<dbReference type="SUPFAM" id="SSF103088">
    <property type="entry name" value="OmpA-like"/>
    <property type="match status" value="1"/>
</dbReference>
<dbReference type="PANTHER" id="PTHR30329">
    <property type="entry name" value="STATOR ELEMENT OF FLAGELLAR MOTOR COMPLEX"/>
    <property type="match status" value="1"/>
</dbReference>
<name>A0A935PZV8_9PROT</name>
<keyword evidence="3" id="KW-0998">Cell outer membrane</keyword>